<dbReference type="SUPFAM" id="SSF103032">
    <property type="entry name" value="Hypothetical protein YwqG"/>
    <property type="match status" value="1"/>
</dbReference>
<accession>A0A8S5VGI8</accession>
<dbReference type="Gene3D" id="2.30.320.10">
    <property type="entry name" value="YwqG-like"/>
    <property type="match status" value="1"/>
</dbReference>
<dbReference type="PANTHER" id="PTHR36436">
    <property type="entry name" value="SLL5081 PROTEIN"/>
    <property type="match status" value="1"/>
</dbReference>
<dbReference type="EMBL" id="BK016265">
    <property type="protein sequence ID" value="DAG05869.1"/>
    <property type="molecule type" value="Genomic_DNA"/>
</dbReference>
<protein>
    <submittedName>
        <fullName evidence="1">Uncharacterized protein</fullName>
    </submittedName>
</protein>
<dbReference type="InterPro" id="IPR035948">
    <property type="entry name" value="YwqG-like_sf"/>
</dbReference>
<organism evidence="1">
    <name type="scientific">Myoviridae sp. ctkfK18</name>
    <dbReference type="NCBI Taxonomy" id="2825165"/>
    <lineage>
        <taxon>Viruses</taxon>
        <taxon>Duplodnaviria</taxon>
        <taxon>Heunggongvirae</taxon>
        <taxon>Uroviricota</taxon>
        <taxon>Caudoviricetes</taxon>
    </lineage>
</organism>
<sequence>MEINVKMDNTEKEFIKKAIANVLKEKGKPCILLSYGDKIGYDDRYERSKVGGLPVVTEGFKIPVSKAHNQMIMLVQINCSELPANNIYPKNGWVQFWADLTNKNNEGMRQGMPDAMTLVTYQPSNGKIIISEEIDKIYDPPVSGDKFFLYGKEEAIGIEFSTAISYPELTGKYEKDVLKSYNQAYGTKYKYLADIFSRFTSDARNAYKYNRPTTTMAELAYFWRRITGKQEELERQERTKHVAELYKYSKELRKEILRDYTLENDRIGGYVSIITDSVDVVGYDFSGDVILNLIPKDQNELKPIVQADPNCVFECYWYITNKSDIVNGKANYTTTFFS</sequence>
<evidence type="ECO:0000313" key="1">
    <source>
        <dbReference type="EMBL" id="DAG05869.1"/>
    </source>
</evidence>
<dbReference type="Pfam" id="PF09234">
    <property type="entry name" value="DUF1963"/>
    <property type="match status" value="1"/>
</dbReference>
<proteinExistence type="predicted"/>
<reference evidence="1" key="1">
    <citation type="journal article" date="2021" name="Proc. Natl. Acad. Sci. U.S.A.">
        <title>A Catalog of Tens of Thousands of Viruses from Human Metagenomes Reveals Hidden Associations with Chronic Diseases.</title>
        <authorList>
            <person name="Tisza M.J."/>
            <person name="Buck C.B."/>
        </authorList>
    </citation>
    <scope>NUCLEOTIDE SEQUENCE</scope>
    <source>
        <strain evidence="1">CtkfK18</strain>
    </source>
</reference>
<dbReference type="PANTHER" id="PTHR36436:SF6">
    <property type="entry name" value="SLL5081 PROTEIN"/>
    <property type="match status" value="1"/>
</dbReference>
<dbReference type="InterPro" id="IPR015315">
    <property type="entry name" value="DUF1963"/>
</dbReference>
<name>A0A8S5VGI8_9CAUD</name>